<dbReference type="Proteomes" id="UP001595476">
    <property type="component" value="Unassembled WGS sequence"/>
</dbReference>
<gene>
    <name evidence="2" type="ORF">ACFOEK_10575</name>
</gene>
<accession>A0ABV7HFI2</accession>
<keyword evidence="3" id="KW-1185">Reference proteome</keyword>
<dbReference type="RefSeq" id="WP_386720292.1">
    <property type="nucleotide sequence ID" value="NZ_JBHRSZ010000004.1"/>
</dbReference>
<keyword evidence="1" id="KW-0812">Transmembrane</keyword>
<organism evidence="2 3">
    <name type="scientific">Litoribrevibacter euphylliae</name>
    <dbReference type="NCBI Taxonomy" id="1834034"/>
    <lineage>
        <taxon>Bacteria</taxon>
        <taxon>Pseudomonadati</taxon>
        <taxon>Pseudomonadota</taxon>
        <taxon>Gammaproteobacteria</taxon>
        <taxon>Oceanospirillales</taxon>
        <taxon>Oceanospirillaceae</taxon>
        <taxon>Litoribrevibacter</taxon>
    </lineage>
</organism>
<evidence type="ECO:0000313" key="3">
    <source>
        <dbReference type="Proteomes" id="UP001595476"/>
    </source>
</evidence>
<reference evidence="3" key="1">
    <citation type="journal article" date="2019" name="Int. J. Syst. Evol. Microbiol.">
        <title>The Global Catalogue of Microorganisms (GCM) 10K type strain sequencing project: providing services to taxonomists for standard genome sequencing and annotation.</title>
        <authorList>
            <consortium name="The Broad Institute Genomics Platform"/>
            <consortium name="The Broad Institute Genome Sequencing Center for Infectious Disease"/>
            <person name="Wu L."/>
            <person name="Ma J."/>
        </authorList>
    </citation>
    <scope>NUCLEOTIDE SEQUENCE [LARGE SCALE GENOMIC DNA]</scope>
    <source>
        <strain evidence="3">KCTC 52438</strain>
    </source>
</reference>
<proteinExistence type="predicted"/>
<feature type="transmembrane region" description="Helical" evidence="1">
    <location>
        <begin position="57"/>
        <end position="76"/>
    </location>
</feature>
<protein>
    <submittedName>
        <fullName evidence="2">Uncharacterized protein</fullName>
    </submittedName>
</protein>
<feature type="transmembrane region" description="Helical" evidence="1">
    <location>
        <begin position="26"/>
        <end position="45"/>
    </location>
</feature>
<evidence type="ECO:0000313" key="2">
    <source>
        <dbReference type="EMBL" id="MFC3151471.1"/>
    </source>
</evidence>
<comment type="caution">
    <text evidence="2">The sequence shown here is derived from an EMBL/GenBank/DDBJ whole genome shotgun (WGS) entry which is preliminary data.</text>
</comment>
<sequence length="143" mass="16078">MSQSFFNALFMGAKEPEGARKVVKFVSYYGFITVALGIALLFIPFEPLQVAIGKHFGSKWVFLGAAAVSYVCFFFMLKEKIWAPTVLLILEVLDFIVGFQETGDFFDSFSALPLLLYGSALHSIHYLKKFEKESKEIATPEVE</sequence>
<keyword evidence="1" id="KW-0472">Membrane</keyword>
<dbReference type="EMBL" id="JBHRSZ010000004">
    <property type="protein sequence ID" value="MFC3151471.1"/>
    <property type="molecule type" value="Genomic_DNA"/>
</dbReference>
<keyword evidence="1" id="KW-1133">Transmembrane helix</keyword>
<name>A0ABV7HFI2_9GAMM</name>
<evidence type="ECO:0000256" key="1">
    <source>
        <dbReference type="SAM" id="Phobius"/>
    </source>
</evidence>